<comment type="caution">
    <text evidence="1">The sequence shown here is derived from an EMBL/GenBank/DDBJ whole genome shotgun (WGS) entry which is preliminary data.</text>
</comment>
<proteinExistence type="predicted"/>
<gene>
    <name evidence="1" type="ORF">SDC9_207609</name>
</gene>
<dbReference type="EMBL" id="VSSQ01134423">
    <property type="protein sequence ID" value="MPN59887.1"/>
    <property type="molecule type" value="Genomic_DNA"/>
</dbReference>
<name>A0A645J920_9ZZZZ</name>
<evidence type="ECO:0000313" key="1">
    <source>
        <dbReference type="EMBL" id="MPN59887.1"/>
    </source>
</evidence>
<sequence length="96" mass="11353">MELFEARQNFPAKEEYKKLYNFIAQLDQESRNKLTAFMYYGRDGGEWKDCLTHAEKCLNWNSQAAASMIADKVHLLRYFENARKLLIKENIDINSL</sequence>
<dbReference type="AlphaFoldDB" id="A0A645J920"/>
<reference evidence="1" key="1">
    <citation type="submission" date="2019-08" db="EMBL/GenBank/DDBJ databases">
        <authorList>
            <person name="Kucharzyk K."/>
            <person name="Murdoch R.W."/>
            <person name="Higgins S."/>
            <person name="Loffler F."/>
        </authorList>
    </citation>
    <scope>NUCLEOTIDE SEQUENCE</scope>
</reference>
<accession>A0A645J920</accession>
<protein>
    <submittedName>
        <fullName evidence="1">Uncharacterized protein</fullName>
    </submittedName>
</protein>
<organism evidence="1">
    <name type="scientific">bioreactor metagenome</name>
    <dbReference type="NCBI Taxonomy" id="1076179"/>
    <lineage>
        <taxon>unclassified sequences</taxon>
        <taxon>metagenomes</taxon>
        <taxon>ecological metagenomes</taxon>
    </lineage>
</organism>